<reference evidence="13" key="1">
    <citation type="journal article" date="2019" name="Int. J. Syst. Evol. Microbiol.">
        <title>The Global Catalogue of Microorganisms (GCM) 10K type strain sequencing project: providing services to taxonomists for standard genome sequencing and annotation.</title>
        <authorList>
            <consortium name="The Broad Institute Genomics Platform"/>
            <consortium name="The Broad Institute Genome Sequencing Center for Infectious Disease"/>
            <person name="Wu L."/>
            <person name="Ma J."/>
        </authorList>
    </citation>
    <scope>NUCLEOTIDE SEQUENCE [LARGE SCALE GENOMIC DNA]</scope>
    <source>
        <strain evidence="13">NBRC 112502</strain>
    </source>
</reference>
<dbReference type="Proteomes" id="UP001156641">
    <property type="component" value="Unassembled WGS sequence"/>
</dbReference>
<keyword evidence="5" id="KW-0808">Transferase</keyword>
<dbReference type="EMBL" id="BSOS01000007">
    <property type="protein sequence ID" value="GLR65777.1"/>
    <property type="molecule type" value="Genomic_DNA"/>
</dbReference>
<evidence type="ECO:0000256" key="3">
    <source>
        <dbReference type="ARBA" id="ARBA00006490"/>
    </source>
</evidence>
<evidence type="ECO:0000313" key="13">
    <source>
        <dbReference type="Proteomes" id="UP001156641"/>
    </source>
</evidence>
<accession>A0ABQ6A2B5</accession>
<dbReference type="InterPro" id="IPR016454">
    <property type="entry name" value="Cysteine_dSase"/>
</dbReference>
<keyword evidence="7" id="KW-0663">Pyridoxal phosphate</keyword>
<evidence type="ECO:0000256" key="6">
    <source>
        <dbReference type="ARBA" id="ARBA00022723"/>
    </source>
</evidence>
<keyword evidence="13" id="KW-1185">Reference proteome</keyword>
<organism evidence="12 13">
    <name type="scientific">Acidocella aquatica</name>
    <dbReference type="NCBI Taxonomy" id="1922313"/>
    <lineage>
        <taxon>Bacteria</taxon>
        <taxon>Pseudomonadati</taxon>
        <taxon>Pseudomonadota</taxon>
        <taxon>Alphaproteobacteria</taxon>
        <taxon>Acetobacterales</taxon>
        <taxon>Acidocellaceae</taxon>
        <taxon>Acidocella</taxon>
    </lineage>
</organism>
<dbReference type="InterPro" id="IPR015421">
    <property type="entry name" value="PyrdxlP-dep_Trfase_major"/>
</dbReference>
<dbReference type="PANTHER" id="PTHR11601">
    <property type="entry name" value="CYSTEINE DESULFURYLASE FAMILY MEMBER"/>
    <property type="match status" value="1"/>
</dbReference>
<keyword evidence="6" id="KW-0479">Metal-binding</keyword>
<dbReference type="InterPro" id="IPR015422">
    <property type="entry name" value="PyrdxlP-dep_Trfase_small"/>
</dbReference>
<evidence type="ECO:0000256" key="10">
    <source>
        <dbReference type="ARBA" id="ARBA00050776"/>
    </source>
</evidence>
<evidence type="ECO:0000256" key="8">
    <source>
        <dbReference type="ARBA" id="ARBA00023004"/>
    </source>
</evidence>
<evidence type="ECO:0000256" key="7">
    <source>
        <dbReference type="ARBA" id="ARBA00022898"/>
    </source>
</evidence>
<gene>
    <name evidence="12" type="ORF">GCM10010909_04550</name>
</gene>
<comment type="caution">
    <text evidence="12">The sequence shown here is derived from an EMBL/GenBank/DDBJ whole genome shotgun (WGS) entry which is preliminary data.</text>
</comment>
<keyword evidence="8" id="KW-0408">Iron</keyword>
<dbReference type="PANTHER" id="PTHR11601:SF34">
    <property type="entry name" value="CYSTEINE DESULFURASE"/>
    <property type="match status" value="1"/>
</dbReference>
<evidence type="ECO:0000313" key="12">
    <source>
        <dbReference type="EMBL" id="GLR65777.1"/>
    </source>
</evidence>
<name>A0ABQ6A2B5_9PROT</name>
<sequence>MYLDANATEPLRPEAKAAAVAAMGLANPASVHGAGRAARKVLEDAREAVAGCFNAKTGDVIFCSGATEANALAVHALGAGRAVFYGATEHDCVRAAAPGAGVIPVLPDGTVDMEALEGLLAGQPGALVCLMAANNETGVRHDIAAVAVLCARHGALLHVDAVQAAGRCREEWLGMGAASIAISGHKMGGPMGAGALVVSAGREIMADLRGGGQELGRRGGTPALPAIAGMAAALGGGYEAARIAGYRDEIEAFCVRLGAVALGAGANRLVNTTCLALPGARAQTQLIALDMAGFAVSAGAACSSGKVAESHVLRAMGAGALAGQAIRVSLPWNVAAQVVPAFCGAYEAMAKRALHGQARCA</sequence>
<dbReference type="InterPro" id="IPR000192">
    <property type="entry name" value="Aminotrans_V_dom"/>
</dbReference>
<dbReference type="Gene3D" id="3.40.640.10">
    <property type="entry name" value="Type I PLP-dependent aspartate aminotransferase-like (Major domain)"/>
    <property type="match status" value="1"/>
</dbReference>
<comment type="catalytic activity">
    <reaction evidence="10">
        <text>(sulfur carrier)-H + L-cysteine = (sulfur carrier)-SH + L-alanine</text>
        <dbReference type="Rhea" id="RHEA:43892"/>
        <dbReference type="Rhea" id="RHEA-COMP:14737"/>
        <dbReference type="Rhea" id="RHEA-COMP:14739"/>
        <dbReference type="ChEBI" id="CHEBI:29917"/>
        <dbReference type="ChEBI" id="CHEBI:35235"/>
        <dbReference type="ChEBI" id="CHEBI:57972"/>
        <dbReference type="ChEBI" id="CHEBI:64428"/>
        <dbReference type="EC" id="2.8.1.7"/>
    </reaction>
</comment>
<evidence type="ECO:0000256" key="9">
    <source>
        <dbReference type="ARBA" id="ARBA00023014"/>
    </source>
</evidence>
<dbReference type="InterPro" id="IPR015424">
    <property type="entry name" value="PyrdxlP-dep_Trfase"/>
</dbReference>
<dbReference type="Gene3D" id="1.10.260.50">
    <property type="match status" value="1"/>
</dbReference>
<comment type="similarity">
    <text evidence="3">Belongs to the class-V pyridoxal-phosphate-dependent aminotransferase family. NifS/IscS subfamily.</text>
</comment>
<keyword evidence="9" id="KW-0411">Iron-sulfur</keyword>
<protein>
    <recommendedName>
        <fullName evidence="4">Cysteine desulfurase</fullName>
    </recommendedName>
</protein>
<comment type="cofactor">
    <cofactor evidence="1">
        <name>pyridoxal 5'-phosphate</name>
        <dbReference type="ChEBI" id="CHEBI:597326"/>
    </cofactor>
</comment>
<dbReference type="RefSeq" id="WP_284256598.1">
    <property type="nucleotide sequence ID" value="NZ_BSOS01000007.1"/>
</dbReference>
<evidence type="ECO:0000256" key="5">
    <source>
        <dbReference type="ARBA" id="ARBA00022679"/>
    </source>
</evidence>
<dbReference type="SUPFAM" id="SSF53383">
    <property type="entry name" value="PLP-dependent transferases"/>
    <property type="match status" value="1"/>
</dbReference>
<dbReference type="Pfam" id="PF00266">
    <property type="entry name" value="Aminotran_5"/>
    <property type="match status" value="1"/>
</dbReference>
<feature type="domain" description="Aminotransferase class V" evidence="11">
    <location>
        <begin position="1"/>
        <end position="333"/>
    </location>
</feature>
<evidence type="ECO:0000256" key="1">
    <source>
        <dbReference type="ARBA" id="ARBA00001933"/>
    </source>
</evidence>
<dbReference type="PIRSF" id="PIRSF005572">
    <property type="entry name" value="NifS"/>
    <property type="match status" value="1"/>
</dbReference>
<comment type="function">
    <text evidence="2">Catalyzes the removal of elemental sulfur atoms from cysteine to produce alanine. Seems to participate in the biosynthesis of the nitrogenase metalloclusters by providing the inorganic sulfur required for the Fe-S core formation.</text>
</comment>
<proteinExistence type="inferred from homology"/>
<evidence type="ECO:0000259" key="11">
    <source>
        <dbReference type="Pfam" id="PF00266"/>
    </source>
</evidence>
<dbReference type="Gene3D" id="3.90.1150.10">
    <property type="entry name" value="Aspartate Aminotransferase, domain 1"/>
    <property type="match status" value="1"/>
</dbReference>
<evidence type="ECO:0000256" key="2">
    <source>
        <dbReference type="ARBA" id="ARBA00003120"/>
    </source>
</evidence>
<evidence type="ECO:0000256" key="4">
    <source>
        <dbReference type="ARBA" id="ARBA00013558"/>
    </source>
</evidence>